<dbReference type="RefSeq" id="WP_001310834.1">
    <property type="nucleotide sequence ID" value="NZ_AP022030.1"/>
</dbReference>
<dbReference type="EMBL" id="JABXPW010000002">
    <property type="protein sequence ID" value="MBA7718416.1"/>
    <property type="molecule type" value="Genomic_DNA"/>
</dbReference>
<evidence type="ECO:0000313" key="24">
    <source>
        <dbReference type="EMBL" id="STM38960.1"/>
    </source>
</evidence>
<dbReference type="Proteomes" id="UP000234238">
    <property type="component" value="Chromosome"/>
</dbReference>
<evidence type="ECO:0000313" key="30">
    <source>
        <dbReference type="Proteomes" id="UP000050556"/>
    </source>
</evidence>
<evidence type="ECO:0000313" key="48">
    <source>
        <dbReference type="Proteomes" id="UP000517067"/>
    </source>
</evidence>
<dbReference type="Proteomes" id="UP000255201">
    <property type="component" value="Unassembled WGS sequence"/>
</dbReference>
<evidence type="ECO:0000313" key="36">
    <source>
        <dbReference type="Proteomes" id="UP000254429"/>
    </source>
</evidence>
<reference evidence="17" key="18">
    <citation type="submission" date="2021-02" db="EMBL/GenBank/DDBJ databases">
        <title>Co-localization of colistin and carbapenem -resistance genes on a novel transferable IncHI2 plasmid in Escherichia coli from chicken-origin.</title>
        <authorList>
            <person name="Hoffmann M."/>
            <person name="Balkey M."/>
            <person name="Ronco T."/>
            <person name="Hendriksen R.S."/>
        </authorList>
    </citation>
    <scope>NUCLEOTIDE SEQUENCE</scope>
    <source>
        <strain evidence="17">CFSAN083829</strain>
    </source>
</reference>
<dbReference type="PATRIC" id="fig|562.10472.peg.1525"/>
<dbReference type="Proteomes" id="UP000622722">
    <property type="component" value="Unassembled WGS sequence"/>
</dbReference>
<dbReference type="Proteomes" id="UP000517067">
    <property type="component" value="Unassembled WGS sequence"/>
</dbReference>
<dbReference type="Proteomes" id="UP000540485">
    <property type="component" value="Unassembled WGS sequence"/>
</dbReference>
<evidence type="ECO:0000313" key="16">
    <source>
        <dbReference type="EMBL" id="OOK31353.1"/>
    </source>
</evidence>
<reference evidence="13 48" key="14">
    <citation type="journal article" date="2020" name="J. Appl. Microbiol.">
        <title>Genetic characterization of Shigatoxigenic and enteropathogenic Escherichia coli O80:H2 from diarrheic and septicemic calves and relatedness to human Shigatoxigenic E. coli O80:H2.</title>
        <authorList>
            <person name="Habets A."/>
            <person name="Crombe F."/>
            <person name="Nakamura K."/>
            <person name="Guerin V."/>
            <person name="De Rauw K."/>
            <person name="Pierard D."/>
            <person name="Saulmont M."/>
            <person name="Hayashi T."/>
            <person name="Mainil J.G."/>
            <person name="Thiry D."/>
        </authorList>
    </citation>
    <scope>NUCLEOTIDE SEQUENCE [LARGE SCALE GENOMIC DNA]</scope>
    <source>
        <strain evidence="14">EH3306</strain>
        <strain evidence="13 48">EH3307</strain>
    </source>
</reference>
<reference evidence="7" key="20">
    <citation type="submission" date="2024-02" db="EMBL/GenBank/DDBJ databases">
        <authorList>
            <consortium name="Clinical and Environmental Microbiology Branch: Whole genome sequencing antimicrobial resistance pathogens in the healthcare setting"/>
        </authorList>
    </citation>
    <scope>NUCLEOTIDE SEQUENCE</scope>
    <source>
        <strain evidence="7">2023CK-00345</strain>
    </source>
</reference>
<accession>A0A024L1U3</accession>
<reference evidence="1 33" key="4">
    <citation type="submission" date="2017-10" db="EMBL/GenBank/DDBJ databases">
        <title>mcr-1 positive E.coli isolates in China.</title>
        <authorList>
            <person name="Li B."/>
            <person name="Wang X."/>
        </authorList>
    </citation>
    <scope>NUCLEOTIDE SEQUENCE [LARGE SCALE GENOMIC DNA]</scope>
    <source>
        <strain evidence="1 33">14EC029</strain>
    </source>
</reference>
<evidence type="ECO:0000313" key="39">
    <source>
        <dbReference type="Proteomes" id="UP000254817"/>
    </source>
</evidence>
<dbReference type="REBASE" id="434366">
    <property type="entry name" value="M.Eco8450ORF2853P"/>
</dbReference>
<evidence type="ECO:0000313" key="13">
    <source>
        <dbReference type="EMBL" id="NYP88242.1"/>
    </source>
</evidence>
<evidence type="ECO:0000313" key="40">
    <source>
        <dbReference type="Proteomes" id="UP000255201"/>
    </source>
</evidence>
<dbReference type="Gene3D" id="3.40.50.150">
    <property type="entry name" value="Vaccinia Virus protein VP39"/>
    <property type="match status" value="1"/>
</dbReference>
<evidence type="ECO:0000313" key="34">
    <source>
        <dbReference type="Proteomes" id="UP000253687"/>
    </source>
</evidence>
<dbReference type="EMBL" id="MPAF01000003">
    <property type="protein sequence ID" value="OOK31353.1"/>
    <property type="molecule type" value="Genomic_DNA"/>
</dbReference>
<dbReference type="AlphaFoldDB" id="A0A024L1U3"/>
<dbReference type="Proteomes" id="UP000277930">
    <property type="component" value="Chromosome 1"/>
</dbReference>
<dbReference type="EMBL" id="UGET01000004">
    <property type="protein sequence ID" value="STL68608.1"/>
    <property type="molecule type" value="Genomic_DNA"/>
</dbReference>
<dbReference type="Proteomes" id="UP000253687">
    <property type="component" value="Unassembled WGS sequence"/>
</dbReference>
<evidence type="ECO:0000313" key="42">
    <source>
        <dbReference type="Proteomes" id="UP000271797"/>
    </source>
</evidence>
<dbReference type="Proteomes" id="UP000254255">
    <property type="component" value="Unassembled WGS sequence"/>
</dbReference>
<evidence type="ECO:0000313" key="35">
    <source>
        <dbReference type="Proteomes" id="UP000254255"/>
    </source>
</evidence>
<dbReference type="REBASE" id="302165">
    <property type="entry name" value="M.Eco029ORF12560P"/>
</dbReference>
<dbReference type="Proteomes" id="UP000519859">
    <property type="component" value="Unassembled WGS sequence"/>
</dbReference>
<dbReference type="REBASE" id="434351">
    <property type="entry name" value="M.Eco10764ORF2077P"/>
</dbReference>
<dbReference type="Proteomes" id="UP000531813">
    <property type="component" value="Unassembled WGS sequence"/>
</dbReference>
<evidence type="ECO:0000313" key="47">
    <source>
        <dbReference type="Proteomes" id="UP000469708"/>
    </source>
</evidence>
<evidence type="ECO:0000313" key="1">
    <source>
        <dbReference type="EMBL" id="AUK01181.1"/>
    </source>
</evidence>
<dbReference type="EMBL" id="AASHPR010000104">
    <property type="protein sequence ID" value="EFC3527668.1"/>
    <property type="molecule type" value="Genomic_DNA"/>
</dbReference>
<evidence type="ECO:0000313" key="38">
    <source>
        <dbReference type="Proteomes" id="UP000254785"/>
    </source>
</evidence>
<reference evidence="35 36" key="6">
    <citation type="submission" date="2018-06" db="EMBL/GenBank/DDBJ databases">
        <authorList>
            <consortium name="Pathogen Informatics"/>
            <person name="Doyle S."/>
        </authorList>
    </citation>
    <scope>NUCLEOTIDE SEQUENCE [LARGE SCALE GENOMIC DNA]</scope>
    <source>
        <strain evidence="19 40">NCTC10764</strain>
        <strain evidence="20 39">NCTC11112</strain>
        <strain evidence="23 35">NCTC13148</strain>
        <strain evidence="24 36">NCTC8500</strain>
        <strain evidence="21 37">NCTC9045</strain>
        <strain evidence="22 38">NCTC9117</strain>
    </source>
</reference>
<dbReference type="Proteomes" id="UP000538406">
    <property type="component" value="Unassembled WGS sequence"/>
</dbReference>
<dbReference type="GO" id="GO:0032259">
    <property type="term" value="P:methylation"/>
    <property type="evidence" value="ECO:0007669"/>
    <property type="project" value="UniProtKB-KW"/>
</dbReference>
<reference evidence="11" key="17">
    <citation type="submission" date="2020-09" db="EMBL/GenBank/DDBJ databases">
        <title>Emerging polyconal dissemination of OXA-244-producing E. coli in France.</title>
        <authorList>
            <person name="Emeraud C."/>
            <person name="Girlich D."/>
            <person name="Bonnin R.A."/>
            <person name="Jousset A.B."/>
            <person name="Naas T."/>
            <person name="Dortet L."/>
        </authorList>
    </citation>
    <scope>NUCLEOTIDE SEQUENCE</scope>
    <source>
        <strain evidence="11">225E3</strain>
    </source>
</reference>
<dbReference type="EMBL" id="LR134246">
    <property type="protein sequence ID" value="VED35647.1"/>
    <property type="molecule type" value="Genomic_DNA"/>
</dbReference>
<organism evidence="26 45">
    <name type="scientific">Escherichia coli</name>
    <dbReference type="NCBI Taxonomy" id="562"/>
    <lineage>
        <taxon>Bacteria</taxon>
        <taxon>Pseudomonadati</taxon>
        <taxon>Pseudomonadota</taxon>
        <taxon>Gammaproteobacteria</taxon>
        <taxon>Enterobacterales</taxon>
        <taxon>Enterobacteriaceae</taxon>
        <taxon>Escherichia</taxon>
    </lineage>
</organism>
<reference evidence="44 45" key="12">
    <citation type="submission" date="2019-08" db="EMBL/GenBank/DDBJ databases">
        <title>Whole genome analysis of cultivated E. coli strains isolated from CD patients and healthy donors.</title>
        <authorList>
            <person name="Siniagina M.N."/>
            <person name="Markelova M.I."/>
            <person name="Laikov A.V."/>
            <person name="Boulygina E.A."/>
            <person name="Khusnutdinova D.R."/>
            <person name="Kharchenko A."/>
            <person name="Grigoryeva T.V."/>
        </authorList>
    </citation>
    <scope>NUCLEOTIDE SEQUENCE [LARGE SCALE GENOMIC DNA]</scope>
    <source>
        <strain evidence="25 44">1_45_11</strain>
        <strain evidence="26 45">3_77_5</strain>
    </source>
</reference>
<dbReference type="EMBL" id="CP070393">
    <property type="protein sequence ID" value="QRZ95067.1"/>
    <property type="molecule type" value="Genomic_DNA"/>
</dbReference>
<dbReference type="EMBL" id="ABLFQU030000111">
    <property type="protein sequence ID" value="EMM0028771.1"/>
    <property type="molecule type" value="Genomic_DNA"/>
</dbReference>
<protein>
    <submittedName>
        <fullName evidence="9 26">Methyltransferase</fullName>
    </submittedName>
    <submittedName>
        <fullName evidence="19">Putative methyltransferase</fullName>
    </submittedName>
</protein>
<evidence type="ECO:0000313" key="7">
    <source>
        <dbReference type="EMBL" id="EMM0028771.1"/>
    </source>
</evidence>
<dbReference type="REBASE" id="434386">
    <property type="entry name" value="M.Eco9071ORF2327P"/>
</dbReference>
<evidence type="ECO:0000313" key="52">
    <source>
        <dbReference type="Proteomes" id="UP000538406"/>
    </source>
</evidence>
<evidence type="ECO:0000313" key="41">
    <source>
        <dbReference type="Proteomes" id="UP000256244"/>
    </source>
</evidence>
<dbReference type="EMBL" id="CP031546">
    <property type="protein sequence ID" value="AXO07290.1"/>
    <property type="molecule type" value="Genomic_DNA"/>
</dbReference>
<dbReference type="REBASE" id="434379">
    <property type="entry name" value="M.Eco9045ORF2903P"/>
</dbReference>
<dbReference type="REBASE" id="434367">
    <property type="entry name" value="M.Eco8500ORF2753P"/>
</dbReference>
<dbReference type="EMBL" id="AASDFP010000002">
    <property type="protein sequence ID" value="EFB2190947.1"/>
    <property type="molecule type" value="Genomic_DNA"/>
</dbReference>
<reference evidence="10" key="16">
    <citation type="submission" date="2020-06" db="EMBL/GenBank/DDBJ databases">
        <title>REHAB project genomes.</title>
        <authorList>
            <person name="Shaw L.P."/>
        </authorList>
    </citation>
    <scope>NUCLEOTIDE SEQUENCE</scope>
    <source>
        <strain evidence="10">RHBSTW-00474</strain>
    </source>
</reference>
<dbReference type="EMBL" id="JABUPU010000060">
    <property type="protein sequence ID" value="NYP88242.1"/>
    <property type="molecule type" value="Genomic_DNA"/>
</dbReference>
<evidence type="ECO:0000313" key="3">
    <source>
        <dbReference type="EMBL" id="EFB2190947.1"/>
    </source>
</evidence>
<evidence type="ECO:0000313" key="32">
    <source>
        <dbReference type="Proteomes" id="UP000188855"/>
    </source>
</evidence>
<dbReference type="EMBL" id="MPGR01000001">
    <property type="protein sequence ID" value="OKB75547.1"/>
    <property type="molecule type" value="Genomic_DNA"/>
</dbReference>
<reference evidence="12 47" key="15">
    <citation type="submission" date="2020-02" db="EMBL/GenBank/DDBJ databases">
        <authorList>
            <person name="Subbiah M."/>
            <person name="Call D."/>
        </authorList>
    </citation>
    <scope>NUCLEOTIDE SEQUENCE [LARGE SCALE GENOMIC DNA]</scope>
    <source>
        <strain evidence="12 47">8375wC2</strain>
    </source>
</reference>
<dbReference type="REBASE" id="434382">
    <property type="entry name" value="M.Eco9050ORF493P"/>
</dbReference>
<dbReference type="Proteomes" id="UP000256244">
    <property type="component" value="Chromosome"/>
</dbReference>
<evidence type="ECO:0000313" key="43">
    <source>
        <dbReference type="Proteomes" id="UP000277930"/>
    </source>
</evidence>
<evidence type="ECO:0000313" key="12">
    <source>
        <dbReference type="EMBL" id="NEM84130.1"/>
    </source>
</evidence>
<evidence type="ECO:0000313" key="50">
    <source>
        <dbReference type="Proteomes" id="UP000528199"/>
    </source>
</evidence>
<evidence type="ECO:0000313" key="17">
    <source>
        <dbReference type="EMBL" id="QRZ95067.1"/>
    </source>
</evidence>
<dbReference type="GO" id="GO:0008168">
    <property type="term" value="F:methyltransferase activity"/>
    <property type="evidence" value="ECO:0007669"/>
    <property type="project" value="UniProtKB-KW"/>
</dbReference>
<evidence type="ECO:0000313" key="15">
    <source>
        <dbReference type="EMBL" id="OKB75547.1"/>
    </source>
</evidence>
<dbReference type="Proteomes" id="UP000321461">
    <property type="component" value="Unassembled WGS sequence"/>
</dbReference>
<dbReference type="EMBL" id="UGFG01000001">
    <property type="protein sequence ID" value="STM38960.1"/>
    <property type="molecule type" value="Genomic_DNA"/>
</dbReference>
<dbReference type="Proteomes" id="UP000050556">
    <property type="component" value="Unassembled WGS sequence"/>
</dbReference>
<dbReference type="Proteomes" id="UP000663166">
    <property type="component" value="Chromosome"/>
</dbReference>
<dbReference type="Proteomes" id="UP000321295">
    <property type="component" value="Unassembled WGS sequence"/>
</dbReference>
<dbReference type="REBASE" id="434394">
    <property type="entry name" value="M.EcoC9969ORF2638P"/>
</dbReference>
<evidence type="ECO:0000313" key="22">
    <source>
        <dbReference type="EMBL" id="STJ80537.1"/>
    </source>
</evidence>
<accession>A0A0J3V635</accession>
<name>A0A024L1U3_ECOLX</name>
<dbReference type="REBASE" id="435950">
    <property type="entry name" value="M.EcoC9117ORF3161P"/>
</dbReference>
<evidence type="ECO:0000313" key="4">
    <source>
        <dbReference type="EMBL" id="EFC3527668.1"/>
    </source>
</evidence>
<evidence type="ECO:0000313" key="2">
    <source>
        <dbReference type="EMBL" id="AXO07290.1"/>
    </source>
</evidence>
<evidence type="ECO:0000313" key="45">
    <source>
        <dbReference type="Proteomes" id="UP000321461"/>
    </source>
</evidence>
<reference evidence="4 52" key="9">
    <citation type="submission" date="2018-08" db="EMBL/GenBank/DDBJ databases">
        <authorList>
            <consortium name="NARMS: The National Antimicrobial Resistance Monitoring System"/>
        </authorList>
    </citation>
    <scope>NUCLEOTIDE SEQUENCE [LARGE SCALE GENOMIC DNA]</scope>
    <source>
        <strain evidence="4 52">FSIS11705178</strain>
        <strain evidence="3 49">FSIS11921886</strain>
    </source>
</reference>
<evidence type="ECO:0000313" key="21">
    <source>
        <dbReference type="EMBL" id="STJ54990.1"/>
    </source>
</evidence>
<dbReference type="EMBL" id="LR134238">
    <property type="protein sequence ID" value="VED14291.1"/>
    <property type="molecule type" value="Genomic_DNA"/>
</dbReference>
<dbReference type="Proteomes" id="UP000271797">
    <property type="component" value="Chromosome"/>
</dbReference>
<dbReference type="REBASE" id="434365">
    <property type="entry name" value="M.Eco8008ORF1959P"/>
</dbReference>
<evidence type="ECO:0000313" key="23">
    <source>
        <dbReference type="EMBL" id="STL68608.1"/>
    </source>
</evidence>
<evidence type="ECO:0000313" key="49">
    <source>
        <dbReference type="Proteomes" id="UP000519859"/>
    </source>
</evidence>
<keyword evidence="26" id="KW-0489">Methyltransferase</keyword>
<proteinExistence type="predicted"/>
<evidence type="ECO:0000313" key="33">
    <source>
        <dbReference type="Proteomes" id="UP000234238"/>
    </source>
</evidence>
<dbReference type="Proteomes" id="UP000254429">
    <property type="component" value="Unassembled WGS sequence"/>
</dbReference>
<dbReference type="Proteomes" id="UP000254503">
    <property type="component" value="Unassembled WGS sequence"/>
</dbReference>
<evidence type="ECO:0000313" key="27">
    <source>
        <dbReference type="EMBL" id="VED14291.1"/>
    </source>
</evidence>
<reference evidence="2 41" key="8">
    <citation type="submission" date="2018-08" db="EMBL/GenBank/DDBJ databases">
        <title>Complete genome sequencing and genomic characterization of five Escherichia coli strains co-producing MCR-1 and ESBLs from different origins in China.</title>
        <authorList>
            <person name="Bai L."/>
        </authorList>
    </citation>
    <scope>NUCLEOTIDE SEQUENCE [LARGE SCALE GENOMIC DNA]</scope>
    <source>
        <strain evidence="41">cq9</strain>
        <strain evidence="2">Cq9</strain>
    </source>
</reference>
<evidence type="ECO:0000313" key="26">
    <source>
        <dbReference type="EMBL" id="TXT03725.1"/>
    </source>
</evidence>
<dbReference type="EMBL" id="DADUEU010000088">
    <property type="protein sequence ID" value="HBB1576387.1"/>
    <property type="molecule type" value="Genomic_DNA"/>
</dbReference>
<evidence type="ECO:0000313" key="6">
    <source>
        <dbReference type="EMBL" id="EFH5890684.1"/>
    </source>
</evidence>
<reference evidence="18 34" key="7">
    <citation type="submission" date="2018-07" db="EMBL/GenBank/DDBJ databases">
        <title>Whole Genome Sequence Analysis of Avian Pathogenic E. coli - An Australian Perspective.</title>
        <authorList>
            <person name="Cummins M.L."/>
            <person name="Reid C.J."/>
            <person name="Roy Chowdhury P."/>
            <person name="Bushell R."/>
            <person name="Esbert N."/>
            <person name="Tivendale K.A."/>
            <person name="Noormohammadi A.H."/>
            <person name="Islam S."/>
            <person name="Marenda M.S."/>
            <person name="Browning G.F."/>
            <person name="Markham P.F."/>
            <person name="Djordjevic S.P."/>
        </authorList>
    </citation>
    <scope>NUCLEOTIDE SEQUENCE [LARGE SCALE GENOMIC DNA]</scope>
    <source>
        <strain evidence="18 34">AVC211</strain>
    </source>
</reference>
<sequence>MSAPATILDMCCGSRMFWFDKSDERAIFSDIRKEGYTLRNGRRLIISPDIIADFRALSFADASFSMVVLDPPHLESVGDNAWMGKKYGRLNKDAWRDDSRQRFKEAFRVLRPHGVLIF</sequence>
<reference evidence="42 43" key="11">
    <citation type="submission" date="2018-12" db="EMBL/GenBank/DDBJ databases">
        <authorList>
            <consortium name="Pathogen Informatics"/>
        </authorList>
    </citation>
    <scope>NUCLEOTIDE SEQUENCE [LARGE SCALE GENOMIC DNA]</scope>
    <source>
        <strain evidence="29 46">NCTC10974</strain>
        <strain evidence="27 42">NCTC9044</strain>
        <strain evidence="28 43">NCTC9702</strain>
    </source>
</reference>
<dbReference type="Proteomes" id="UP000528199">
    <property type="component" value="Unassembled WGS sequence"/>
</dbReference>
<dbReference type="EMBL" id="CP024141">
    <property type="protein sequence ID" value="AUK01181.1"/>
    <property type="molecule type" value="Genomic_DNA"/>
</dbReference>
<dbReference type="EMBL" id="UGDC01000003">
    <property type="protein sequence ID" value="STJ80537.1"/>
    <property type="molecule type" value="Genomic_DNA"/>
</dbReference>
<dbReference type="EMBL" id="UFZL01000001">
    <property type="protein sequence ID" value="STE55528.1"/>
    <property type="molecule type" value="Genomic_DNA"/>
</dbReference>
<dbReference type="Proteomes" id="UP000870292">
    <property type="component" value="Unassembled WGS sequence"/>
</dbReference>
<dbReference type="EMBL" id="CAADJZ010000001">
    <property type="protein sequence ID" value="VFT69278.1"/>
    <property type="molecule type" value="Genomic_DNA"/>
</dbReference>
<evidence type="ECO:0000313" key="14">
    <source>
        <dbReference type="EMBL" id="NYQ41686.1"/>
    </source>
</evidence>
<dbReference type="EMBL" id="AASUOH010000009">
    <property type="protein sequence ID" value="EFH0043085.1"/>
    <property type="molecule type" value="Genomic_DNA"/>
</dbReference>
<dbReference type="REBASE" id="434377">
    <property type="entry name" value="M.Eco9037ORF2748P"/>
</dbReference>
<dbReference type="Proteomes" id="UP000358010">
    <property type="component" value="Unassembled WGS sequence"/>
</dbReference>
<reference evidence="8" key="19">
    <citation type="submission" date="2021-03" db="EMBL/GenBank/DDBJ databases">
        <authorList>
            <consortium name="NCBI Pathogen Detection Project"/>
        </authorList>
    </citation>
    <scope>NUCLEOTIDE SEQUENCE</scope>
    <source>
        <strain evidence="8">Escherichia coli</strain>
    </source>
</reference>
<dbReference type="Proteomes" id="UP000188855">
    <property type="component" value="Unassembled WGS sequence"/>
</dbReference>
<dbReference type="EMBL" id="AASWIS010000001">
    <property type="protein sequence ID" value="EFH5890684.1"/>
    <property type="molecule type" value="Genomic_DNA"/>
</dbReference>
<dbReference type="EMBL" id="VSBS01000006">
    <property type="protein sequence ID" value="TXT03725.1"/>
    <property type="molecule type" value="Genomic_DNA"/>
</dbReference>
<evidence type="ECO:0000313" key="37">
    <source>
        <dbReference type="Proteomes" id="UP000254503"/>
    </source>
</evidence>
<evidence type="ECO:0000313" key="5">
    <source>
        <dbReference type="EMBL" id="EFH0043085.1"/>
    </source>
</evidence>
<dbReference type="REBASE" id="437841">
    <property type="entry name" value="M.EcoR50ORF27840P"/>
</dbReference>
<evidence type="ECO:0000313" key="20">
    <source>
        <dbReference type="EMBL" id="STI46590.1"/>
    </source>
</evidence>
<evidence type="ECO:0000313" key="31">
    <source>
        <dbReference type="Proteomes" id="UP000186595"/>
    </source>
</evidence>
<dbReference type="EMBL" id="QOGZ01000030">
    <property type="protein sequence ID" value="RDA34826.1"/>
    <property type="molecule type" value="Genomic_DNA"/>
</dbReference>
<dbReference type="EMBL" id="JABUPJ010000058">
    <property type="protein sequence ID" value="NYQ41686.1"/>
    <property type="molecule type" value="Genomic_DNA"/>
</dbReference>
<evidence type="ECO:0000313" key="28">
    <source>
        <dbReference type="EMBL" id="VED35647.1"/>
    </source>
</evidence>
<evidence type="ECO:0000313" key="44">
    <source>
        <dbReference type="Proteomes" id="UP000321295"/>
    </source>
</evidence>
<dbReference type="InterPro" id="IPR029063">
    <property type="entry name" value="SAM-dependent_MTases_sf"/>
</dbReference>
<evidence type="ECO:0000313" key="46">
    <source>
        <dbReference type="Proteomes" id="UP000358010"/>
    </source>
</evidence>
<dbReference type="Proteomes" id="UP000254785">
    <property type="component" value="Unassembled WGS sequence"/>
</dbReference>
<evidence type="ECO:0000313" key="10">
    <source>
        <dbReference type="EMBL" id="MBA7718416.1"/>
    </source>
</evidence>
<reference evidence="15 31" key="3">
    <citation type="submission" date="2016-11" db="EMBL/GenBank/DDBJ databases">
        <title>Draft genome sequences of five Shigatoxin-producing Escherichia coli isolates harboring the new recently described Subtilase cytotoxin allelic variant subAB2-3.</title>
        <authorList>
            <person name="Tasara T."/>
            <person name="Fierz L."/>
            <person name="Klumpp J."/>
            <person name="Schmidt H."/>
            <person name="Stephan R."/>
        </authorList>
    </citation>
    <scope>NUCLEOTIDE SEQUENCE [LARGE SCALE GENOMIC DNA]</scope>
    <source>
        <strain evidence="15 31">453</strain>
    </source>
</reference>
<evidence type="ECO:0000313" key="8">
    <source>
        <dbReference type="EMBL" id="HBB1576387.1"/>
    </source>
</evidence>
<evidence type="ECO:0000313" key="11">
    <source>
        <dbReference type="EMBL" id="MBE0980234.1"/>
    </source>
</evidence>
<reference evidence="5 50" key="10">
    <citation type="submission" date="2018-08" db="EMBL/GenBank/DDBJ databases">
        <authorList>
            <consortium name="PulseNet: The National Subtyping Network for Foodborne Disease Surveillance"/>
            <person name="Tarr C.L."/>
            <person name="Trees E."/>
            <person name="Katz L.S."/>
            <person name="Carleton-Romer H.A."/>
            <person name="Stroika S."/>
            <person name="Kucerova Z."/>
            <person name="Roache K.F."/>
            <person name="Sabol A.L."/>
            <person name="Besser J."/>
            <person name="Gerner-Smidt P."/>
        </authorList>
    </citation>
    <scope>NUCLEOTIDE SEQUENCE [LARGE SCALE GENOMIC DNA]</scope>
    <source>
        <strain evidence="5 50">PNUSAE004760</strain>
    </source>
</reference>
<dbReference type="EMBL" id="UGAW01000002">
    <property type="protein sequence ID" value="STI46590.1"/>
    <property type="molecule type" value="Genomic_DNA"/>
</dbReference>
<dbReference type="EMBL" id="JACZOI010000117">
    <property type="protein sequence ID" value="MBE0980234.1"/>
    <property type="molecule type" value="Genomic_DNA"/>
</dbReference>
<evidence type="ECO:0000313" key="19">
    <source>
        <dbReference type="EMBL" id="STE55528.1"/>
    </source>
</evidence>
<dbReference type="REBASE" id="302415">
    <property type="entry name" value="M.Eco7727ORF2192P"/>
</dbReference>
<reference evidence="6 51" key="13">
    <citation type="submission" date="2019-12" db="EMBL/GenBank/DDBJ databases">
        <authorList>
            <consortium name="GenomeTrakr network: Whole genome sequencing for foodborne pathogen traceback"/>
        </authorList>
    </citation>
    <scope>NUCLEOTIDE SEQUENCE [LARGE SCALE GENOMIC DNA]</scope>
    <source>
        <strain evidence="6 51">PSU-2243</strain>
    </source>
</reference>
<dbReference type="REBASE" id="434352">
    <property type="entry name" value="M.Eco10766ORF3707P"/>
</dbReference>
<dbReference type="EMBL" id="VRXD01000053">
    <property type="protein sequence ID" value="TXQ29464.1"/>
    <property type="molecule type" value="Genomic_DNA"/>
</dbReference>
<dbReference type="EMBL" id="UGDD01000002">
    <property type="protein sequence ID" value="STJ54990.1"/>
    <property type="molecule type" value="Genomic_DNA"/>
</dbReference>
<reference evidence="8" key="5">
    <citation type="journal article" date="2018" name="Genome Biol.">
        <title>SKESA: strategic k-mer extension for scrupulous assemblies.</title>
        <authorList>
            <person name="Souvorov A."/>
            <person name="Agarwala R."/>
            <person name="Lipman D.J."/>
        </authorList>
    </citation>
    <scope>NUCLEOTIDE SEQUENCE</scope>
    <source>
        <strain evidence="8">Escherichia coli</strain>
    </source>
</reference>
<dbReference type="EMBL" id="JAAGYI010000002">
    <property type="protein sequence ID" value="NEM84130.1"/>
    <property type="molecule type" value="Genomic_DNA"/>
</dbReference>
<dbReference type="REBASE" id="434354">
    <property type="entry name" value="M.Eco10974ORF2803P"/>
</dbReference>
<dbReference type="Proteomes" id="UP000469708">
    <property type="component" value="Unassembled WGS sequence"/>
</dbReference>
<dbReference type="OMA" id="DIRAEQH"/>
<dbReference type="Proteomes" id="UP000186595">
    <property type="component" value="Unassembled WGS sequence"/>
</dbReference>
<dbReference type="SUPFAM" id="SSF53335">
    <property type="entry name" value="S-adenosyl-L-methionine-dependent methyltransferases"/>
    <property type="match status" value="1"/>
</dbReference>
<gene>
    <name evidence="9" type="ORF">ACU57_19610</name>
    <name evidence="5" type="ORF">BKL28_001847</name>
    <name evidence="15" type="ORF">BMT50_23645</name>
    <name evidence="16" type="ORF">BMT91_02935</name>
    <name evidence="1" type="ORF">CR538_12585</name>
    <name evidence="4" type="ORF">CTR35_004953</name>
    <name evidence="2" type="ORF">DS732_13465</name>
    <name evidence="18" type="ORF">DTL43_20595</name>
    <name evidence="3" type="ORF">FIJ20_01685</name>
    <name evidence="25" type="ORF">FV293_24710</name>
    <name evidence="26" type="ORF">FWK02_00475</name>
    <name evidence="12" type="ORF">G3V95_01235</name>
    <name evidence="14" type="ORF">G4A38_24640</name>
    <name evidence="13" type="ORF">G4A47_24360</name>
    <name evidence="6" type="ORF">GOP25_00230</name>
    <name evidence="10" type="ORF">HV209_07325</name>
    <name evidence="11" type="ORF">IH772_23690</name>
    <name evidence="8" type="ORF">J0541_005461</name>
    <name evidence="17" type="ORF">JNP96_14030</name>
    <name evidence="19" type="ORF">NCTC10764_02077</name>
    <name evidence="29" type="ORF">NCTC10974_02803</name>
    <name evidence="20" type="ORF">NCTC11112_05766</name>
    <name evidence="23" type="ORF">NCTC13148_00920</name>
    <name evidence="24" type="ORF">NCTC8500_02753</name>
    <name evidence="27" type="ORF">NCTC9044_05207</name>
    <name evidence="21" type="ORF">NCTC9045_02903</name>
    <name evidence="22" type="ORF">NCTC9117_03161</name>
    <name evidence="28" type="ORF">NCTC9702_02888</name>
    <name evidence="7" type="ORF">P6223_005482</name>
</gene>
<reference evidence="16 32" key="2">
    <citation type="submission" date="2016-10" db="EMBL/GenBank/DDBJ databases">
        <title>Whole genome sequences of antibiotic resistant commensal Escherichia coli from healthy Australian adults.</title>
        <authorList>
            <person name="Moran R.A."/>
            <person name="Anantham S."/>
            <person name="Nigro S.J."/>
            <person name="Holt K.E."/>
            <person name="Hall R.M."/>
        </authorList>
    </citation>
    <scope>NUCLEOTIDE SEQUENCE [LARGE SCALE GENOMIC DNA]</scope>
    <source>
        <strain evidence="16 32">2.3-R4</strain>
    </source>
</reference>
<dbReference type="Proteomes" id="UP000254817">
    <property type="component" value="Unassembled WGS sequence"/>
</dbReference>
<dbReference type="Proteomes" id="UP000640866">
    <property type="component" value="Unassembled WGS sequence"/>
</dbReference>
<keyword evidence="26" id="KW-0808">Transferase</keyword>
<dbReference type="EMBL" id="LDYI01000133">
    <property type="protein sequence ID" value="KPO07914.1"/>
    <property type="molecule type" value="Genomic_DNA"/>
</dbReference>
<evidence type="ECO:0000313" key="9">
    <source>
        <dbReference type="EMBL" id="KPO07914.1"/>
    </source>
</evidence>
<reference evidence="9 30" key="1">
    <citation type="journal article" date="2015" name="Front. Microbiol.">
        <title>Genetic determinants of heat resistance in Escherichia coli.</title>
        <authorList>
            <person name="Mercer R.G."/>
            <person name="Zheng J."/>
            <person name="Garcia-Hernandez R."/>
            <person name="Ruan L."/>
            <person name="Ganzle M.G."/>
            <person name="McMullen L.M."/>
        </authorList>
    </citation>
    <scope>NUCLEOTIDE SEQUENCE [LARGE SCALE GENOMIC DNA]</scope>
    <source>
        <strain evidence="9 30">AW1.3</strain>
    </source>
</reference>
<evidence type="ECO:0000313" key="29">
    <source>
        <dbReference type="EMBL" id="VFT69278.1"/>
    </source>
</evidence>
<evidence type="ECO:0000313" key="18">
    <source>
        <dbReference type="EMBL" id="RDA34826.1"/>
    </source>
</evidence>
<evidence type="ECO:0000313" key="51">
    <source>
        <dbReference type="Proteomes" id="UP000531813"/>
    </source>
</evidence>
<evidence type="ECO:0000313" key="25">
    <source>
        <dbReference type="EMBL" id="TXQ29464.1"/>
    </source>
</evidence>